<reference evidence="7" key="1">
    <citation type="journal article" date="2021" name="IMA Fungus">
        <title>Genomic characterization of three marine fungi, including Emericellopsis atlantica sp. nov. with signatures of a generalist lifestyle and marine biomass degradation.</title>
        <authorList>
            <person name="Hagestad O.C."/>
            <person name="Hou L."/>
            <person name="Andersen J.H."/>
            <person name="Hansen E.H."/>
            <person name="Altermark B."/>
            <person name="Li C."/>
            <person name="Kuhnert E."/>
            <person name="Cox R.J."/>
            <person name="Crous P.W."/>
            <person name="Spatafora J.W."/>
            <person name="Lail K."/>
            <person name="Amirebrahimi M."/>
            <person name="Lipzen A."/>
            <person name="Pangilinan J."/>
            <person name="Andreopoulos W."/>
            <person name="Hayes R.D."/>
            <person name="Ng V."/>
            <person name="Grigoriev I.V."/>
            <person name="Jackson S.A."/>
            <person name="Sutton T.D.S."/>
            <person name="Dobson A.D.W."/>
            <person name="Rama T."/>
        </authorList>
    </citation>
    <scope>NUCLEOTIDE SEQUENCE</scope>
    <source>
        <strain evidence="7">TRa3180A</strain>
    </source>
</reference>
<protein>
    <recommendedName>
        <fullName evidence="9">3-keto-steroid reductase</fullName>
    </recommendedName>
</protein>
<dbReference type="EMBL" id="MU253835">
    <property type="protein sequence ID" value="KAG9245688.1"/>
    <property type="molecule type" value="Genomic_DNA"/>
</dbReference>
<dbReference type="InterPro" id="IPR051593">
    <property type="entry name" value="Ergosterol_Biosynth_ERG27"/>
</dbReference>
<proteinExistence type="inferred from homology"/>
<dbReference type="Proteomes" id="UP000887226">
    <property type="component" value="Unassembled WGS sequence"/>
</dbReference>
<evidence type="ECO:0000313" key="8">
    <source>
        <dbReference type="Proteomes" id="UP000887226"/>
    </source>
</evidence>
<comment type="similarity">
    <text evidence="6">Belongs to the short-chain dehydrogenases/reductases (SDR) family. ERG27 subfamily.</text>
</comment>
<evidence type="ECO:0000256" key="4">
    <source>
        <dbReference type="ARBA" id="ARBA00023002"/>
    </source>
</evidence>
<dbReference type="GO" id="GO:0005811">
    <property type="term" value="C:lipid droplet"/>
    <property type="evidence" value="ECO:0007669"/>
    <property type="project" value="TreeGrafter"/>
</dbReference>
<evidence type="ECO:0000256" key="6">
    <source>
        <dbReference type="ARBA" id="ARBA00023593"/>
    </source>
</evidence>
<keyword evidence="5" id="KW-0443">Lipid metabolism</keyword>
<dbReference type="SUPFAM" id="SSF51735">
    <property type="entry name" value="NAD(P)-binding Rossmann-fold domains"/>
    <property type="match status" value="1"/>
</dbReference>
<evidence type="ECO:0000256" key="3">
    <source>
        <dbReference type="ARBA" id="ARBA00022955"/>
    </source>
</evidence>
<keyword evidence="8" id="KW-1185">Reference proteome</keyword>
<evidence type="ECO:0008006" key="9">
    <source>
        <dbReference type="Google" id="ProtNLM"/>
    </source>
</evidence>
<keyword evidence="2" id="KW-0521">NADP</keyword>
<comment type="caution">
    <text evidence="7">The sequence shown here is derived from an EMBL/GenBank/DDBJ whole genome shotgun (WGS) entry which is preliminary data.</text>
</comment>
<keyword evidence="3" id="KW-0752">Steroid biosynthesis</keyword>
<name>A0A9P7Z6D1_9HELO</name>
<sequence length="526" mass="57642">MGLPPWETSDSQLFVLITGANSGLGHSIAVRLIDEFLTSPNTPLAKHLILILCTRTPIKTRYAISRLRGHVRKVADYSPFAAQCRAKAAAAGTEYKWEHTVMRVHFIGVEADLCDLKSVYACAHRLVNGTVGSPDATTYDGLRLPHGSPGTQAFSDNVVQDRWALSQQPGSSGFQRSWGWGLSGVRIPRIDAVVLNAGIGGWTGVDFVMATKDILLDLCEAVTWPRFKISEVGTLVRPQASFRRVATAGEQRTLVEEKEGVDEPPLGEVFCSNVFGHYILAHELMPLLSRPASITAKAGGKIIWLSSVEGATLNIDDIQGLKAPAAYESSKQLIDFLVFGSELSAVKRVAATFFDVPDGSSKAEGAATKDKQAKPRMFVTHPGIFASEILPLNFILVALYKFVFLIARWCGSPWHSISPDKAAVAPVWVALADEETVENMDMHNIKWGSSTDRGGNERVIHTDVPGWGWDGTLEGAAEGKNRIGRRKTAVDLTKEAREDFEDMAAKCWRQMEDLRKMWESILGVKK</sequence>
<dbReference type="Gene3D" id="3.40.50.720">
    <property type="entry name" value="NAD(P)-binding Rossmann-like Domain"/>
    <property type="match status" value="1"/>
</dbReference>
<dbReference type="PANTHER" id="PTHR43647">
    <property type="entry name" value="DEHYDROGENASE"/>
    <property type="match status" value="1"/>
</dbReference>
<evidence type="ECO:0000256" key="1">
    <source>
        <dbReference type="ARBA" id="ARBA00022516"/>
    </source>
</evidence>
<keyword evidence="4" id="KW-0560">Oxidoreductase</keyword>
<evidence type="ECO:0000256" key="2">
    <source>
        <dbReference type="ARBA" id="ARBA00022857"/>
    </source>
</evidence>
<dbReference type="GO" id="GO:0006696">
    <property type="term" value="P:ergosterol biosynthetic process"/>
    <property type="evidence" value="ECO:0007669"/>
    <property type="project" value="TreeGrafter"/>
</dbReference>
<dbReference type="GO" id="GO:0005789">
    <property type="term" value="C:endoplasmic reticulum membrane"/>
    <property type="evidence" value="ECO:0007669"/>
    <property type="project" value="TreeGrafter"/>
</dbReference>
<dbReference type="PANTHER" id="PTHR43647:SF1">
    <property type="entry name" value="3-KETO-STEROID REDUCTASE ERG27"/>
    <property type="match status" value="1"/>
</dbReference>
<accession>A0A9P7Z6D1</accession>
<dbReference type="GO" id="GO:0005741">
    <property type="term" value="C:mitochondrial outer membrane"/>
    <property type="evidence" value="ECO:0007669"/>
    <property type="project" value="TreeGrafter"/>
</dbReference>
<dbReference type="AlphaFoldDB" id="A0A9P7Z6D1"/>
<evidence type="ECO:0000256" key="5">
    <source>
        <dbReference type="ARBA" id="ARBA00023098"/>
    </source>
</evidence>
<dbReference type="OrthoDB" id="9989144at2759"/>
<dbReference type="InterPro" id="IPR036291">
    <property type="entry name" value="NAD(P)-bd_dom_sf"/>
</dbReference>
<organism evidence="7 8">
    <name type="scientific">Calycina marina</name>
    <dbReference type="NCBI Taxonomy" id="1763456"/>
    <lineage>
        <taxon>Eukaryota</taxon>
        <taxon>Fungi</taxon>
        <taxon>Dikarya</taxon>
        <taxon>Ascomycota</taxon>
        <taxon>Pezizomycotina</taxon>
        <taxon>Leotiomycetes</taxon>
        <taxon>Helotiales</taxon>
        <taxon>Pezizellaceae</taxon>
        <taxon>Calycina</taxon>
    </lineage>
</organism>
<keyword evidence="1" id="KW-0444">Lipid biosynthesis</keyword>
<evidence type="ECO:0000313" key="7">
    <source>
        <dbReference type="EMBL" id="KAG9245688.1"/>
    </source>
</evidence>
<dbReference type="GO" id="GO:0000253">
    <property type="term" value="F:3-beta-hydroxysteroid 3-dehydrogenase (NADP+) activity"/>
    <property type="evidence" value="ECO:0007669"/>
    <property type="project" value="TreeGrafter"/>
</dbReference>
<gene>
    <name evidence="7" type="ORF">BJ878DRAFT_500353</name>
</gene>